<evidence type="ECO:0000313" key="4">
    <source>
        <dbReference type="EMBL" id="KAF0983831.1"/>
    </source>
</evidence>
<dbReference type="GeneID" id="68114964"/>
<keyword evidence="5" id="KW-1185">Reference proteome</keyword>
<dbReference type="SUPFAM" id="SSF55874">
    <property type="entry name" value="ATPase domain of HSP90 chaperone/DNA topoisomerase II/histidine kinase"/>
    <property type="match status" value="1"/>
</dbReference>
<comment type="caution">
    <text evidence="4">The sequence shown here is derived from an EMBL/GenBank/DDBJ whole genome shotgun (WGS) entry which is preliminary data.</text>
</comment>
<dbReference type="InterPro" id="IPR038973">
    <property type="entry name" value="MutL/Mlh/Pms-like"/>
</dbReference>
<gene>
    <name evidence="4" type="ORF">FDP41_007746</name>
</gene>
<dbReference type="GO" id="GO:0016887">
    <property type="term" value="F:ATP hydrolysis activity"/>
    <property type="evidence" value="ECO:0007669"/>
    <property type="project" value="InterPro"/>
</dbReference>
<feature type="region of interest" description="Disordered" evidence="3">
    <location>
        <begin position="509"/>
        <end position="639"/>
    </location>
</feature>
<dbReference type="RefSeq" id="XP_044568544.1">
    <property type="nucleotide sequence ID" value="XM_044711524.1"/>
</dbReference>
<dbReference type="PANTHER" id="PTHR10073">
    <property type="entry name" value="DNA MISMATCH REPAIR PROTEIN MLH, PMS, MUTL"/>
    <property type="match status" value="1"/>
</dbReference>
<dbReference type="InterPro" id="IPR014721">
    <property type="entry name" value="Ribsml_uS5_D2-typ_fold_subgr"/>
</dbReference>
<evidence type="ECO:0000256" key="3">
    <source>
        <dbReference type="SAM" id="MobiDB-lite"/>
    </source>
</evidence>
<keyword evidence="2" id="KW-0227">DNA damage</keyword>
<dbReference type="VEuPathDB" id="AmoebaDB:FDP41_007746"/>
<dbReference type="AlphaFoldDB" id="A0A6A5C9I1"/>
<feature type="compositionally biased region" description="Low complexity" evidence="3">
    <location>
        <begin position="509"/>
        <end position="535"/>
    </location>
</feature>
<feature type="compositionally biased region" description="Low complexity" evidence="3">
    <location>
        <begin position="565"/>
        <end position="580"/>
    </location>
</feature>
<dbReference type="Gene3D" id="3.30.230.10">
    <property type="match status" value="1"/>
</dbReference>
<proteinExistence type="inferred from homology"/>
<feature type="compositionally biased region" description="Polar residues" evidence="3">
    <location>
        <begin position="611"/>
        <end position="628"/>
    </location>
</feature>
<reference evidence="4 5" key="1">
    <citation type="journal article" date="2019" name="Sci. Rep.">
        <title>Nanopore sequencing improves the draft genome of the human pathogenic amoeba Naegleria fowleri.</title>
        <authorList>
            <person name="Liechti N."/>
            <person name="Schurch N."/>
            <person name="Bruggmann R."/>
            <person name="Wittwer M."/>
        </authorList>
    </citation>
    <scope>NUCLEOTIDE SEQUENCE [LARGE SCALE GENOMIC DNA]</scope>
    <source>
        <strain evidence="4 5">ATCC 30894</strain>
    </source>
</reference>
<feature type="compositionally biased region" description="Low complexity" evidence="3">
    <location>
        <begin position="733"/>
        <end position="746"/>
    </location>
</feature>
<evidence type="ECO:0000256" key="2">
    <source>
        <dbReference type="ARBA" id="ARBA00022763"/>
    </source>
</evidence>
<dbReference type="GO" id="GO:0032300">
    <property type="term" value="C:mismatch repair complex"/>
    <property type="evidence" value="ECO:0007669"/>
    <property type="project" value="InterPro"/>
</dbReference>
<evidence type="ECO:0000256" key="1">
    <source>
        <dbReference type="ARBA" id="ARBA00006082"/>
    </source>
</evidence>
<dbReference type="Pfam" id="PF13589">
    <property type="entry name" value="HATPase_c_3"/>
    <property type="match status" value="1"/>
</dbReference>
<dbReference type="Gene3D" id="3.30.565.10">
    <property type="entry name" value="Histidine kinase-like ATPase, C-terminal domain"/>
    <property type="match status" value="1"/>
</dbReference>
<name>A0A6A5C9I1_NAEFO</name>
<feature type="region of interest" description="Disordered" evidence="3">
    <location>
        <begin position="1"/>
        <end position="59"/>
    </location>
</feature>
<organism evidence="4 5">
    <name type="scientific">Naegleria fowleri</name>
    <name type="common">Brain eating amoeba</name>
    <dbReference type="NCBI Taxonomy" id="5763"/>
    <lineage>
        <taxon>Eukaryota</taxon>
        <taxon>Discoba</taxon>
        <taxon>Heterolobosea</taxon>
        <taxon>Tetramitia</taxon>
        <taxon>Eutetramitia</taxon>
        <taxon>Vahlkampfiidae</taxon>
        <taxon>Naegleria</taxon>
    </lineage>
</organism>
<evidence type="ECO:0000313" key="5">
    <source>
        <dbReference type="Proteomes" id="UP000444721"/>
    </source>
</evidence>
<feature type="compositionally biased region" description="Low complexity" evidence="3">
    <location>
        <begin position="25"/>
        <end position="47"/>
    </location>
</feature>
<dbReference type="PANTHER" id="PTHR10073:SF47">
    <property type="entry name" value="DNA MISMATCH REPAIR PROTEIN MLH3"/>
    <property type="match status" value="1"/>
</dbReference>
<feature type="region of interest" description="Disordered" evidence="3">
    <location>
        <begin position="656"/>
        <end position="746"/>
    </location>
</feature>
<dbReference type="EMBL" id="VFQX01000004">
    <property type="protein sequence ID" value="KAF0983831.1"/>
    <property type="molecule type" value="Genomic_DNA"/>
</dbReference>
<dbReference type="GO" id="GO:0006298">
    <property type="term" value="P:mismatch repair"/>
    <property type="evidence" value="ECO:0007669"/>
    <property type="project" value="InterPro"/>
</dbReference>
<protein>
    <recommendedName>
        <fullName evidence="6">DNA mismatch repair protein S5 domain-containing protein</fullName>
    </recommendedName>
</protein>
<accession>A0A6A5C9I1</accession>
<feature type="compositionally biased region" description="Polar residues" evidence="3">
    <location>
        <begin position="1"/>
        <end position="12"/>
    </location>
</feature>
<sequence length="1017" mass="112336">MSSPSTFQSTGGAPTIGSAPTVGGSSSTPTTSTTTINSSNSNNNHNSGPIKNTKKPKSLQIVSSPPIIKKLPDDVQQFLKSGTNIGCLSDCIKELVENAIDAHATNIEILLTQSGFTSICVKDNGDGIPQENFDTLCKRYYTHKYSESHRDGQQCDYLGYKGEALNSICNISKDIHVKTKYGDNDSELGSHIIYDKRGENLSVNSIRHSKGTTIVVNELFSAIPVRRKCFQNDLKKQLEHTITILKRIALIHFNIRFLLKDGDKTLFLKLANIQTMKASLQAVFGAGNIFEHLYFYDGALNTNTATATISATHDTPSTNGATLTSSSSSDNSVVHTNINSSSENALPPYSIQCYVPLYETIAKSNDTTLSPEELTPLKDITKFVSTTKPHIYANNRVILEYKEIQQAMKDIVSNFFRNQKGVSSNLFYILIIRVDSHYFDVTINPNKTKMISSLDEAIKKELQTNIIKHYAEEVRKFKENNSIKLLSQDDPNIIDNSNAVLNVSRILASSPSKNKNQPPSSLNSSPNSTTLSLSSPPQPQPSFLNDTTPQSSRRSDDSSSPPPAKSSISSGCSAVSSDGSSVGGGGGGKNSFHQSNTRTTTTTTTTRDGSRQLTLISSFSKQNNSTPSTRPPQRDIPLDDSLLDSVQSLDEIFGSPIVVGGEGVPNKSGSGGDGSNQREPNKTTRSESHRSFQRNPNAMEDDEDDHLLLNNDHRTTTTSLTSKRVHAADSRHYSSPSSSSTSVSAPPSCISDINNLKCTNSKKRKTLQTSINLVPNATQQQESSNYEITIQDSVELNVEYLTKKRKKFIECMTSESSAYVNNNTDCRVLKSELSDPSKVQILGSIQHKLGVLYHCEHKNLLFANLLQMKEDCLYHNLLQTYDLSTSIIPLQSPLNLLTILSKDAKTSKAYRRLCVKKEYQSIFQQNGFQIEFEVEPLLNEKQKRIVRIDLVGMVSNNVFNTSGTNDHYSYSQDNLIEILSKIDEFERDILKNEEIVKLMSERKIAKDDLISQFTVMH</sequence>
<dbReference type="InterPro" id="IPR036890">
    <property type="entry name" value="HATPase_C_sf"/>
</dbReference>
<dbReference type="Proteomes" id="UP000444721">
    <property type="component" value="Unassembled WGS sequence"/>
</dbReference>
<evidence type="ECO:0008006" key="6">
    <source>
        <dbReference type="Google" id="ProtNLM"/>
    </source>
</evidence>
<dbReference type="VEuPathDB" id="AmoebaDB:NF0017110"/>
<dbReference type="GO" id="GO:0140664">
    <property type="term" value="F:ATP-dependent DNA damage sensor activity"/>
    <property type="evidence" value="ECO:0007669"/>
    <property type="project" value="InterPro"/>
</dbReference>
<feature type="compositionally biased region" description="Basic and acidic residues" evidence="3">
    <location>
        <begin position="679"/>
        <end position="690"/>
    </location>
</feature>
<comment type="similarity">
    <text evidence="1">Belongs to the DNA mismatch repair MutL/HexB family.</text>
</comment>
<dbReference type="OrthoDB" id="10263226at2759"/>
<feature type="compositionally biased region" description="Low complexity" evidence="3">
    <location>
        <begin position="590"/>
        <end position="607"/>
    </location>
</feature>
<dbReference type="VEuPathDB" id="AmoebaDB:NfTy_006130"/>